<accession>M3ASU5</accession>
<proteinExistence type="predicted"/>
<dbReference type="Proteomes" id="UP000016932">
    <property type="component" value="Unassembled WGS sequence"/>
</dbReference>
<organism evidence="1 2">
    <name type="scientific">Pseudocercospora fijiensis (strain CIRAD86)</name>
    <name type="common">Black leaf streak disease fungus</name>
    <name type="synonym">Mycosphaerella fijiensis</name>
    <dbReference type="NCBI Taxonomy" id="383855"/>
    <lineage>
        <taxon>Eukaryota</taxon>
        <taxon>Fungi</taxon>
        <taxon>Dikarya</taxon>
        <taxon>Ascomycota</taxon>
        <taxon>Pezizomycotina</taxon>
        <taxon>Dothideomycetes</taxon>
        <taxon>Dothideomycetidae</taxon>
        <taxon>Mycosphaerellales</taxon>
        <taxon>Mycosphaerellaceae</taxon>
        <taxon>Pseudocercospora</taxon>
    </lineage>
</organism>
<reference evidence="1 2" key="1">
    <citation type="journal article" date="2012" name="PLoS Pathog.">
        <title>Diverse lifestyles and strategies of plant pathogenesis encoded in the genomes of eighteen Dothideomycetes fungi.</title>
        <authorList>
            <person name="Ohm R.A."/>
            <person name="Feau N."/>
            <person name="Henrissat B."/>
            <person name="Schoch C.L."/>
            <person name="Horwitz B.A."/>
            <person name="Barry K.W."/>
            <person name="Condon B.J."/>
            <person name="Copeland A.C."/>
            <person name="Dhillon B."/>
            <person name="Glaser F."/>
            <person name="Hesse C.N."/>
            <person name="Kosti I."/>
            <person name="LaButti K."/>
            <person name="Lindquist E.A."/>
            <person name="Lucas S."/>
            <person name="Salamov A.A."/>
            <person name="Bradshaw R.E."/>
            <person name="Ciuffetti L."/>
            <person name="Hamelin R.C."/>
            <person name="Kema G.H.J."/>
            <person name="Lawrence C."/>
            <person name="Scott J.A."/>
            <person name="Spatafora J.W."/>
            <person name="Turgeon B.G."/>
            <person name="de Wit P.J.G.M."/>
            <person name="Zhong S."/>
            <person name="Goodwin S.B."/>
            <person name="Grigoriev I.V."/>
        </authorList>
    </citation>
    <scope>NUCLEOTIDE SEQUENCE [LARGE SCALE GENOMIC DNA]</scope>
    <source>
        <strain evidence="1 2">CIRAD86</strain>
    </source>
</reference>
<name>M3ASU5_PSEFD</name>
<protein>
    <submittedName>
        <fullName evidence="1">Uncharacterized protein</fullName>
    </submittedName>
</protein>
<dbReference type="HOGENOM" id="CLU_1338022_0_0_1"/>
<evidence type="ECO:0000313" key="2">
    <source>
        <dbReference type="Proteomes" id="UP000016932"/>
    </source>
</evidence>
<dbReference type="VEuPathDB" id="FungiDB:MYCFIDRAFT_208509"/>
<dbReference type="KEGG" id="pfj:MYCFIDRAFT_208509"/>
<keyword evidence="2" id="KW-1185">Reference proteome</keyword>
<gene>
    <name evidence="1" type="ORF">MYCFIDRAFT_208509</name>
</gene>
<dbReference type="RefSeq" id="XP_007929225.1">
    <property type="nucleotide sequence ID" value="XM_007931034.1"/>
</dbReference>
<dbReference type="AlphaFoldDB" id="M3ASU5"/>
<sequence length="205" mass="22935">MGALEGLYRSRIHTCLELCLELYPNSPKPSRSQVIWFLGSSKRLIERRFGDGPRILAMKALISVVRVHEVLRLCATCKRSCIKISNESIFEARAVPNDASVSSKDSKQRLQVASDVQILAGASARITAAVRSCSMMHRDTLGWQRRERSCRSVSFSSNWGTSFLQIPFMSLNADGLRSLSQEDPQETPYAIAKLTSTPNNFSRPR</sequence>
<evidence type="ECO:0000313" key="1">
    <source>
        <dbReference type="EMBL" id="EME80203.1"/>
    </source>
</evidence>
<dbReference type="GeneID" id="19336684"/>
<dbReference type="EMBL" id="KB446561">
    <property type="protein sequence ID" value="EME80203.1"/>
    <property type="molecule type" value="Genomic_DNA"/>
</dbReference>